<dbReference type="AlphaFoldDB" id="S5LVQ7"/>
<dbReference type="RefSeq" id="WP_020836142.1">
    <property type="nucleotide sequence ID" value="NC_021833.1"/>
</dbReference>
<accession>S5LVQ7</accession>
<reference evidence="1 2" key="1">
    <citation type="journal article" date="2013" name="Genome Biol. Evol.">
        <title>Comparison of metabolic capacities and inference of gene content evolution in mosquito-associated Spiroplasma diminutum and S. taiwanense.</title>
        <authorList>
            <person name="Lo W.S."/>
            <person name="Ku C."/>
            <person name="Chen L.L."/>
            <person name="Chang T.H."/>
            <person name="Kuo C.H."/>
        </authorList>
    </citation>
    <scope>NUCLEOTIDE SEQUENCE [LARGE SCALE GENOMIC DNA]</scope>
    <source>
        <strain evidence="1">CUAS-1</strain>
    </source>
</reference>
<proteinExistence type="predicted"/>
<evidence type="ECO:0000313" key="2">
    <source>
        <dbReference type="Proteomes" id="UP000014983"/>
    </source>
</evidence>
<name>S5LVQ7_9MOLU</name>
<dbReference type="OrthoDB" id="391956at2"/>
<sequence>MAKILETGEIEFSKEDLKSAWLNSPILINKDANDFRMCFICKFFMNKNNFKVGELAWVCEFIDLKHFSLEETNLIAIHPECRELRHKDDCSKIVKKIKLTEWSAIE</sequence>
<evidence type="ECO:0008006" key="3">
    <source>
        <dbReference type="Google" id="ProtNLM"/>
    </source>
</evidence>
<protein>
    <recommendedName>
        <fullName evidence="3">HNH endonuclease</fullName>
    </recommendedName>
</protein>
<dbReference type="Proteomes" id="UP000014983">
    <property type="component" value="Chromosome"/>
</dbReference>
<dbReference type="EMBL" id="CP005076">
    <property type="protein sequence ID" value="AGR41909.1"/>
    <property type="molecule type" value="Genomic_DNA"/>
</dbReference>
<dbReference type="KEGG" id="sdi:SDIMI_v3c02050"/>
<evidence type="ECO:0000313" key="1">
    <source>
        <dbReference type="EMBL" id="AGR41909.1"/>
    </source>
</evidence>
<dbReference type="STRING" id="1276221.SDIMI_v3c02050"/>
<dbReference type="HOGENOM" id="CLU_2221561_0_0_14"/>
<dbReference type="InParanoid" id="S5LVQ7"/>
<dbReference type="PATRIC" id="fig|1276221.3.peg.202"/>
<gene>
    <name evidence="1" type="ORF">SDIMI_v3c02050</name>
</gene>
<keyword evidence="2" id="KW-1185">Reference proteome</keyword>
<organism evidence="1 2">
    <name type="scientific">Spiroplasma diminutum CUAS-1</name>
    <dbReference type="NCBI Taxonomy" id="1276221"/>
    <lineage>
        <taxon>Bacteria</taxon>
        <taxon>Bacillati</taxon>
        <taxon>Mycoplasmatota</taxon>
        <taxon>Mollicutes</taxon>
        <taxon>Entomoplasmatales</taxon>
        <taxon>Spiroplasmataceae</taxon>
        <taxon>Spiroplasma</taxon>
    </lineage>
</organism>